<feature type="region of interest" description="Disordered" evidence="1">
    <location>
        <begin position="45"/>
        <end position="68"/>
    </location>
</feature>
<evidence type="ECO:0000256" key="1">
    <source>
        <dbReference type="SAM" id="MobiDB-lite"/>
    </source>
</evidence>
<dbReference type="RefSeq" id="WP_183869670.1">
    <property type="nucleotide sequence ID" value="NZ_JACHCF010000013.1"/>
</dbReference>
<evidence type="ECO:0000313" key="2">
    <source>
        <dbReference type="EMBL" id="MBB5623584.1"/>
    </source>
</evidence>
<accession>A0A7W8YXD9</accession>
<dbReference type="EMBL" id="JACHCF010000013">
    <property type="protein sequence ID" value="MBB5623584.1"/>
    <property type="molecule type" value="Genomic_DNA"/>
</dbReference>
<gene>
    <name evidence="2" type="ORF">HDE69_004670</name>
</gene>
<organism evidence="2 3">
    <name type="scientific">Pedobacter cryoconitis</name>
    <dbReference type="NCBI Taxonomy" id="188932"/>
    <lineage>
        <taxon>Bacteria</taxon>
        <taxon>Pseudomonadati</taxon>
        <taxon>Bacteroidota</taxon>
        <taxon>Sphingobacteriia</taxon>
        <taxon>Sphingobacteriales</taxon>
        <taxon>Sphingobacteriaceae</taxon>
        <taxon>Pedobacter</taxon>
    </lineage>
</organism>
<sequence>MKKLRKLQFIEIIQNAINYMGGIVTNPNPYATVKPTIFVGETFHEGGASTPDNFSDTETVNDYELDQG</sequence>
<name>A0A7W8YXD9_9SPHI</name>
<protein>
    <submittedName>
        <fullName evidence="2">Uncharacterized protein</fullName>
    </submittedName>
</protein>
<evidence type="ECO:0000313" key="3">
    <source>
        <dbReference type="Proteomes" id="UP000537718"/>
    </source>
</evidence>
<dbReference type="AlphaFoldDB" id="A0A7W8YXD9"/>
<dbReference type="Proteomes" id="UP000537718">
    <property type="component" value="Unassembled WGS sequence"/>
</dbReference>
<reference evidence="2 3" key="1">
    <citation type="submission" date="2020-08" db="EMBL/GenBank/DDBJ databases">
        <title>Genomic Encyclopedia of Type Strains, Phase IV (KMG-V): Genome sequencing to study the core and pangenomes of soil and plant-associated prokaryotes.</title>
        <authorList>
            <person name="Whitman W."/>
        </authorList>
    </citation>
    <scope>NUCLEOTIDE SEQUENCE [LARGE SCALE GENOMIC DNA]</scope>
    <source>
        <strain evidence="2 3">MP7CTX6</strain>
    </source>
</reference>
<feature type="compositionally biased region" description="Acidic residues" evidence="1">
    <location>
        <begin position="59"/>
        <end position="68"/>
    </location>
</feature>
<comment type="caution">
    <text evidence="2">The sequence shown here is derived from an EMBL/GenBank/DDBJ whole genome shotgun (WGS) entry which is preliminary data.</text>
</comment>
<proteinExistence type="predicted"/>